<dbReference type="InterPro" id="IPR001173">
    <property type="entry name" value="Glyco_trans_2-like"/>
</dbReference>
<comment type="similarity">
    <text evidence="1">Belongs to the glycosyltransferase 2 family.</text>
</comment>
<dbReference type="OrthoDB" id="9771846at2"/>
<keyword evidence="2" id="KW-0328">Glycosyltransferase</keyword>
<keyword evidence="3 6" id="KW-0808">Transferase</keyword>
<reference evidence="6 7" key="1">
    <citation type="submission" date="2017-01" db="EMBL/GenBank/DDBJ databases">
        <authorList>
            <person name="Mah S.A."/>
            <person name="Swanson W.J."/>
            <person name="Moy G.W."/>
            <person name="Vacquier V.D."/>
        </authorList>
    </citation>
    <scope>NUCLEOTIDE SEQUENCE [LARGE SCALE GENOMIC DNA]</scope>
    <source>
        <strain evidence="6 7">DSM 29590</strain>
    </source>
</reference>
<gene>
    <name evidence="6" type="ORF">SAMN05421666_3159</name>
</gene>
<keyword evidence="4" id="KW-0732">Signal</keyword>
<feature type="chain" id="PRO_5009942535" evidence="4">
    <location>
        <begin position="26"/>
        <end position="344"/>
    </location>
</feature>
<evidence type="ECO:0000256" key="4">
    <source>
        <dbReference type="SAM" id="SignalP"/>
    </source>
</evidence>
<feature type="signal peptide" evidence="4">
    <location>
        <begin position="1"/>
        <end position="25"/>
    </location>
</feature>
<evidence type="ECO:0000259" key="5">
    <source>
        <dbReference type="Pfam" id="PF00535"/>
    </source>
</evidence>
<keyword evidence="7" id="KW-1185">Reference proteome</keyword>
<dbReference type="STRING" id="573024.SAMN05216208_2157"/>
<name>A0A1N7HJ04_9RHOB</name>
<dbReference type="Gene3D" id="3.90.550.10">
    <property type="entry name" value="Spore Coat Polysaccharide Biosynthesis Protein SpsA, Chain A"/>
    <property type="match status" value="1"/>
</dbReference>
<dbReference type="InterPro" id="IPR029044">
    <property type="entry name" value="Nucleotide-diphossugar_trans"/>
</dbReference>
<dbReference type="Proteomes" id="UP000186019">
    <property type="component" value="Unassembled WGS sequence"/>
</dbReference>
<accession>A0A1N7HJ04</accession>
<evidence type="ECO:0000256" key="1">
    <source>
        <dbReference type="ARBA" id="ARBA00006739"/>
    </source>
</evidence>
<organism evidence="6 7">
    <name type="scientific">Roseovarius nanhaiticus</name>
    <dbReference type="NCBI Taxonomy" id="573024"/>
    <lineage>
        <taxon>Bacteria</taxon>
        <taxon>Pseudomonadati</taxon>
        <taxon>Pseudomonadota</taxon>
        <taxon>Alphaproteobacteria</taxon>
        <taxon>Rhodobacterales</taxon>
        <taxon>Roseobacteraceae</taxon>
        <taxon>Roseovarius</taxon>
    </lineage>
</organism>
<dbReference type="PANTHER" id="PTHR43179:SF12">
    <property type="entry name" value="GALACTOFURANOSYLTRANSFERASE GLFT2"/>
    <property type="match status" value="1"/>
</dbReference>
<dbReference type="GO" id="GO:0016757">
    <property type="term" value="F:glycosyltransferase activity"/>
    <property type="evidence" value="ECO:0007669"/>
    <property type="project" value="UniProtKB-KW"/>
</dbReference>
<evidence type="ECO:0000256" key="2">
    <source>
        <dbReference type="ARBA" id="ARBA00022676"/>
    </source>
</evidence>
<feature type="domain" description="Glycosyltransferase 2-like" evidence="5">
    <location>
        <begin position="9"/>
        <end position="144"/>
    </location>
</feature>
<dbReference type="SUPFAM" id="SSF53448">
    <property type="entry name" value="Nucleotide-diphospho-sugar transferases"/>
    <property type="match status" value="1"/>
</dbReference>
<dbReference type="RefSeq" id="WP_083687154.1">
    <property type="nucleotide sequence ID" value="NZ_FOAC01000002.1"/>
</dbReference>
<evidence type="ECO:0000256" key="3">
    <source>
        <dbReference type="ARBA" id="ARBA00022679"/>
    </source>
</evidence>
<evidence type="ECO:0000313" key="7">
    <source>
        <dbReference type="Proteomes" id="UP000186019"/>
    </source>
</evidence>
<proteinExistence type="inferred from homology"/>
<sequence length="344" mass="37498">MTKTTPPSILVIVLNYRTAALSLVAAQHAVAAMEGLRGAVRIVDNASGDGSAEIIEAGIAGAGWERVSLIKSPRNGGFGAGNNLAMRMGLPDGSAPDYIYLLNSDAKPRADAIRLLMEALEAAPEAGIAGSRTVGADGVLHRTAFRFPSILGEFEGSVRTGLFTRLLRDWVVPLPVPEDTARVDWVAGASLMLRGRMLDRIGLFDETFFLYFEETDLCLRAAREGWHALYVPQSEAEHLGSVSTGMQSWARTPGYWYDSRLHYYVQNHGRMYAVAATLSRAVGETIWRLRCGLENKSRRDPPGFLRDLLMHGARCALRCRSRRKIRLADGGPGRNDSLAAGDPT</sequence>
<dbReference type="PANTHER" id="PTHR43179">
    <property type="entry name" value="RHAMNOSYLTRANSFERASE WBBL"/>
    <property type="match status" value="1"/>
</dbReference>
<dbReference type="EMBL" id="FTNV01000003">
    <property type="protein sequence ID" value="SIS24711.1"/>
    <property type="molecule type" value="Genomic_DNA"/>
</dbReference>
<dbReference type="CDD" id="cd04186">
    <property type="entry name" value="GT_2_like_c"/>
    <property type="match status" value="1"/>
</dbReference>
<dbReference type="Pfam" id="PF00535">
    <property type="entry name" value="Glycos_transf_2"/>
    <property type="match status" value="1"/>
</dbReference>
<dbReference type="AlphaFoldDB" id="A0A1N7HJ04"/>
<protein>
    <submittedName>
        <fullName evidence="6">Glycosyltransferase, GT2 family</fullName>
    </submittedName>
</protein>
<evidence type="ECO:0000313" key="6">
    <source>
        <dbReference type="EMBL" id="SIS24711.1"/>
    </source>
</evidence>